<accession>A0A2N7KKF2</accession>
<dbReference type="PROSITE" id="PS51257">
    <property type="entry name" value="PROKAR_LIPOPROTEIN"/>
    <property type="match status" value="1"/>
</dbReference>
<name>A0A2N7KKF2_9VIBR</name>
<gene>
    <name evidence="2" type="ORF">BCT49_22150</name>
</gene>
<dbReference type="Pfam" id="PF11810">
    <property type="entry name" value="DUF3332"/>
    <property type="match status" value="1"/>
</dbReference>
<protein>
    <recommendedName>
        <fullName evidence="4">DUF3332 domain-containing protein</fullName>
    </recommendedName>
</protein>
<dbReference type="OrthoDB" id="9814441at2"/>
<organism evidence="2 3">
    <name type="scientific">Vibrio lentus</name>
    <dbReference type="NCBI Taxonomy" id="136468"/>
    <lineage>
        <taxon>Bacteria</taxon>
        <taxon>Pseudomonadati</taxon>
        <taxon>Pseudomonadota</taxon>
        <taxon>Gammaproteobacteria</taxon>
        <taxon>Vibrionales</taxon>
        <taxon>Vibrionaceae</taxon>
        <taxon>Vibrio</taxon>
    </lineage>
</organism>
<evidence type="ECO:0000256" key="1">
    <source>
        <dbReference type="SAM" id="Phobius"/>
    </source>
</evidence>
<evidence type="ECO:0000313" key="3">
    <source>
        <dbReference type="Proteomes" id="UP000235406"/>
    </source>
</evidence>
<dbReference type="RefSeq" id="WP_102433967.1">
    <property type="nucleotide sequence ID" value="NZ_CAWNVI010000022.1"/>
</dbReference>
<feature type="transmembrane region" description="Helical" evidence="1">
    <location>
        <begin position="50"/>
        <end position="73"/>
    </location>
</feature>
<keyword evidence="1" id="KW-0812">Transmembrane</keyword>
<dbReference type="AlphaFoldDB" id="A0A2N7KKF2"/>
<keyword evidence="1" id="KW-0472">Membrane</keyword>
<evidence type="ECO:0000313" key="2">
    <source>
        <dbReference type="EMBL" id="PMM76746.1"/>
    </source>
</evidence>
<evidence type="ECO:0008006" key="4">
    <source>
        <dbReference type="Google" id="ProtNLM"/>
    </source>
</evidence>
<keyword evidence="1" id="KW-1133">Transmembrane helix</keyword>
<dbReference type="InterPro" id="IPR021768">
    <property type="entry name" value="DUF3332"/>
</dbReference>
<dbReference type="Proteomes" id="UP000235406">
    <property type="component" value="Unassembled WGS sequence"/>
</dbReference>
<reference evidence="3" key="1">
    <citation type="submission" date="2016-07" db="EMBL/GenBank/DDBJ databases">
        <title>Nontailed viruses are major unrecognized killers of bacteria in the ocean.</title>
        <authorList>
            <person name="Kauffman K."/>
            <person name="Hussain F."/>
            <person name="Yang J."/>
            <person name="Arevalo P."/>
            <person name="Brown J."/>
            <person name="Cutler M."/>
            <person name="Kelly L."/>
            <person name="Polz M.F."/>
        </authorList>
    </citation>
    <scope>NUCLEOTIDE SEQUENCE [LARGE SCALE GENOMIC DNA]</scope>
    <source>
        <strain evidence="3">10N.261.46.F8</strain>
    </source>
</reference>
<dbReference type="EMBL" id="MCZK01000022">
    <property type="protein sequence ID" value="PMM76746.1"/>
    <property type="molecule type" value="Genomic_DNA"/>
</dbReference>
<sequence>MMNRLVKPIIISMSLVTLFGCVGSNAVTGKLMEFNVKAVDNRYARGGLNMLLAPAYGITVAADYIVFNSLEFWTGKNPINKKPHIFDTKVDTYIDINDQLDDSLTDAPIDPLAKHVIDHSDMRVINEDQIAIELTYNDGSHTTLTGERFGDEVHYSIDNQVIAKTSLEEMQMYMASAEQSQG</sequence>
<comment type="caution">
    <text evidence="2">The sequence shown here is derived from an EMBL/GenBank/DDBJ whole genome shotgun (WGS) entry which is preliminary data.</text>
</comment>
<proteinExistence type="predicted"/>